<reference evidence="1 2" key="1">
    <citation type="journal article" date="2012" name="J. Bacteriol.">
        <title>Complete genome sequence of a thermophilic methanogen, Methanocella conradii HZ254, isolated from Chinese rice field soil.</title>
        <authorList>
            <person name="Lu Z."/>
            <person name="Lu Y."/>
        </authorList>
    </citation>
    <scope>NUCLEOTIDE SEQUENCE [LARGE SCALE GENOMIC DNA]</scope>
    <source>
        <strain evidence="2">DSM 24694 / JCM 17849 / CGMCC 1.5162 / HZ254</strain>
    </source>
</reference>
<sequence length="321" mass="37168">MSIISLYNQVKNAKLDSKYKAIIIPGANDVFLASDETGRPCLFLKSNENNTWPSLHTERISLCLNKEYLLLFQDGTRAQGKYNALLCLSDMPEDIDTFLTLLEAFIIHSKNVEIRTEEIISFFYSLARLFAIKPDENIKSRRQGLWGELLMMRSIKGYAFWAPFWHIESNRLFDFSMQGKRIEVKTTTKPNRIHSVSHSQVYSLGNDDILIASILLKEDDSGVSLRTLISECREALKRTQYYFKIENAIRHANMQNPSEEGPKFNINDAERSLRWYNSENVPRFESEEPEGVSGTHYMIDLTNSIAVEHAWLSDWLNQWHT</sequence>
<evidence type="ECO:0000313" key="1">
    <source>
        <dbReference type="EMBL" id="AFC99179.1"/>
    </source>
</evidence>
<dbReference type="EMBL" id="CP003243">
    <property type="protein sequence ID" value="AFC99179.1"/>
    <property type="molecule type" value="Genomic_DNA"/>
</dbReference>
<dbReference type="RefSeq" id="WP_014405018.1">
    <property type="nucleotide sequence ID" value="NC_017034.1"/>
</dbReference>
<dbReference type="HOGENOM" id="CLU_072996_0_0_2"/>
<dbReference type="Proteomes" id="UP000005233">
    <property type="component" value="Chromosome"/>
</dbReference>
<name>H8I440_METCZ</name>
<dbReference type="KEGG" id="mez:Mtc_0412"/>
<evidence type="ECO:0008006" key="3">
    <source>
        <dbReference type="Google" id="ProtNLM"/>
    </source>
</evidence>
<dbReference type="AlphaFoldDB" id="H8I440"/>
<keyword evidence="2" id="KW-1185">Reference proteome</keyword>
<dbReference type="Pfam" id="PF14390">
    <property type="entry name" value="DUF4420"/>
    <property type="match status" value="1"/>
</dbReference>
<evidence type="ECO:0000313" key="2">
    <source>
        <dbReference type="Proteomes" id="UP000005233"/>
    </source>
</evidence>
<dbReference type="InterPro" id="IPR025534">
    <property type="entry name" value="DUF4420"/>
</dbReference>
<organism evidence="1 2">
    <name type="scientific">Methanocella conradii (strain DSM 24694 / JCM 17849 / CGMCC 1.5162 / HZ254)</name>
    <dbReference type="NCBI Taxonomy" id="1041930"/>
    <lineage>
        <taxon>Archaea</taxon>
        <taxon>Methanobacteriati</taxon>
        <taxon>Methanobacteriota</taxon>
        <taxon>Stenosarchaea group</taxon>
        <taxon>Methanomicrobia</taxon>
        <taxon>Methanocellales</taxon>
        <taxon>Methanocellaceae</taxon>
        <taxon>Methanocella</taxon>
    </lineage>
</organism>
<dbReference type="GeneID" id="11970296"/>
<protein>
    <recommendedName>
        <fullName evidence="3">PD-(D/E)XK motif protein</fullName>
    </recommendedName>
</protein>
<proteinExistence type="predicted"/>
<gene>
    <name evidence="1" type="ordered locus">Mtc_0412</name>
</gene>
<accession>H8I440</accession>
<dbReference type="eggNOG" id="arCOG02354">
    <property type="taxonomic scope" value="Archaea"/>
</dbReference>
<dbReference type="STRING" id="1041930.Mtc_0412"/>